<proteinExistence type="predicted"/>
<organism evidence="1 2">
    <name type="scientific">Eretmocerus hayati</name>
    <dbReference type="NCBI Taxonomy" id="131215"/>
    <lineage>
        <taxon>Eukaryota</taxon>
        <taxon>Metazoa</taxon>
        <taxon>Ecdysozoa</taxon>
        <taxon>Arthropoda</taxon>
        <taxon>Hexapoda</taxon>
        <taxon>Insecta</taxon>
        <taxon>Pterygota</taxon>
        <taxon>Neoptera</taxon>
        <taxon>Endopterygota</taxon>
        <taxon>Hymenoptera</taxon>
        <taxon>Apocrita</taxon>
        <taxon>Proctotrupomorpha</taxon>
        <taxon>Chalcidoidea</taxon>
        <taxon>Aphelinidae</taxon>
        <taxon>Aphelininae</taxon>
        <taxon>Eretmocerus</taxon>
    </lineage>
</organism>
<comment type="caution">
    <text evidence="1">The sequence shown here is derived from an EMBL/GenBank/DDBJ whole genome shotgun (WGS) entry which is preliminary data.</text>
</comment>
<evidence type="ECO:0000313" key="1">
    <source>
        <dbReference type="EMBL" id="KAJ8682247.1"/>
    </source>
</evidence>
<reference evidence="1" key="1">
    <citation type="submission" date="2023-04" db="EMBL/GenBank/DDBJ databases">
        <title>A chromosome-level genome assembly of the parasitoid wasp Eretmocerus hayati.</title>
        <authorList>
            <person name="Zhong Y."/>
            <person name="Liu S."/>
            <person name="Liu Y."/>
        </authorList>
    </citation>
    <scope>NUCLEOTIDE SEQUENCE</scope>
    <source>
        <strain evidence="1">ZJU_SS_LIU_2023</strain>
    </source>
</reference>
<keyword evidence="2" id="KW-1185">Reference proteome</keyword>
<protein>
    <submittedName>
        <fullName evidence="1">Uncharacterized protein</fullName>
    </submittedName>
</protein>
<name>A0ACC2PFK4_9HYME</name>
<dbReference type="Proteomes" id="UP001239111">
    <property type="component" value="Chromosome 1"/>
</dbReference>
<dbReference type="EMBL" id="CM056741">
    <property type="protein sequence ID" value="KAJ8682247.1"/>
    <property type="molecule type" value="Genomic_DNA"/>
</dbReference>
<sequence>MGKIIVAHFLVCLVALGVEASVPLKINQDIVLSSNDTNEIPEIFIDSVSKRNEPRYRLSNLVRPSSYKLDLTTWVGHPNYTQEEQSRFEGSVRIKFNTGESKKAVPLILHIQNLTVKSCELFGSENPPDCIRSKPGDDNYEEGFFTIEKNLEPGTDYTLIVNFKGSLSTDMQGFYRSSYKDKKGNPVLVAATQFEPTHARRAFPCFDEPEMKARFDVSITHYKDYSVLFNTRKIKTSKLSETMDTTTFETTPLMSTYLLAFVVSDFQKTESDNFTSIWSRRDAVETAEYAAKTSAKLLKALDEYTGINFKKYMQKMDHAAIPDFKAGAMENWGLITYREKSLLYDNQIASTAEKQNIIETIAHELAHQWFGDLVTLKWWDYIWLNEGFATFFQSYITEEVEPEWRSVEQSVVKSIQTTAFDFDSGNGSHPLNLAVNTPKEISDKFDTISYQKGGAVIRMMQHFLGDEILREGLQAYLNDRKLNSADSDDLLKSLQQVATAKKISLPQSMSEIMDAWVKKPGYPVINVRRENGSQSVKIEQHRFFTLNSSEVKEEDKNIIWSIPINYATPSKMNFNDTKPDTWLTGAIGEIKIDIGDDDWIIMNKQQAGYYRVAYDERNWKLIANYLNSENDTWKNIDSLTRAQLINDAFAFAKLDQLSLPILLDLTKHLKNETDHIAWYPAYKVIAWMDEKLMNTEFYKEFKEYFLGNLKTVVESVGLVEPDKEGDFAKLTRIPALKWACHFGYPNCSNNMHEKLVGWLDGSKNTKVSADLREITLCYGMRQATKETWDKAYNKSLKGNKDDQETKHLISALACSADASILKNYLTLATHPNATYDFLTVLKDVSHNSPIGVQVSLDFLTQETLSVAIKLGEKLSEAFNTVAERITNTKQLAQMQDATKQNNKNPIPSRIIDKAAAMASKNVVWYERNGGTLSEWAKTLHPKDNTTGGTGTISSITMLIVSILALVLNLS</sequence>
<gene>
    <name evidence="1" type="ORF">QAD02_018039</name>
</gene>
<evidence type="ECO:0000313" key="2">
    <source>
        <dbReference type="Proteomes" id="UP001239111"/>
    </source>
</evidence>
<accession>A0ACC2PFK4</accession>